<name>A0ACC1NJZ2_9HYPO</name>
<protein>
    <submittedName>
        <fullName evidence="1">Uncharacterized protein</fullName>
    </submittedName>
</protein>
<comment type="caution">
    <text evidence="1">The sequence shown here is derived from an EMBL/GenBank/DDBJ whole genome shotgun (WGS) entry which is preliminary data.</text>
</comment>
<dbReference type="Proteomes" id="UP001143910">
    <property type="component" value="Unassembled WGS sequence"/>
</dbReference>
<sequence length="91" mass="10452">MCDFEEFVFTCGHNALDLKDYCHQSRNHPRHECNNVKRLRNSWYQGRPCNSCANLINGTSSASGSSGRRNDREDPRGPFTRENGGEEYPWA</sequence>
<dbReference type="EMBL" id="JANJQO010000302">
    <property type="protein sequence ID" value="KAJ2979232.1"/>
    <property type="molecule type" value="Genomic_DNA"/>
</dbReference>
<evidence type="ECO:0000313" key="2">
    <source>
        <dbReference type="Proteomes" id="UP001143910"/>
    </source>
</evidence>
<keyword evidence="2" id="KW-1185">Reference proteome</keyword>
<organism evidence="1 2">
    <name type="scientific">Zarea fungicola</name>
    <dbReference type="NCBI Taxonomy" id="93591"/>
    <lineage>
        <taxon>Eukaryota</taxon>
        <taxon>Fungi</taxon>
        <taxon>Dikarya</taxon>
        <taxon>Ascomycota</taxon>
        <taxon>Pezizomycotina</taxon>
        <taxon>Sordariomycetes</taxon>
        <taxon>Hypocreomycetidae</taxon>
        <taxon>Hypocreales</taxon>
        <taxon>Cordycipitaceae</taxon>
        <taxon>Zarea</taxon>
    </lineage>
</organism>
<accession>A0ACC1NJZ2</accession>
<evidence type="ECO:0000313" key="1">
    <source>
        <dbReference type="EMBL" id="KAJ2979232.1"/>
    </source>
</evidence>
<reference evidence="1" key="1">
    <citation type="submission" date="2022-08" db="EMBL/GenBank/DDBJ databases">
        <title>Genome Sequence of Lecanicillium fungicola.</title>
        <authorList>
            <person name="Buettner E."/>
        </authorList>
    </citation>
    <scope>NUCLEOTIDE SEQUENCE</scope>
    <source>
        <strain evidence="1">Babe33</strain>
    </source>
</reference>
<proteinExistence type="predicted"/>
<gene>
    <name evidence="1" type="ORF">NQ176_g3377</name>
</gene>